<evidence type="ECO:0000313" key="1">
    <source>
        <dbReference type="EMBL" id="CAA58198.1"/>
    </source>
</evidence>
<sequence length="107" mass="11764">MPISCGPILILNTSEIWLENSNVQFPGIMIFVLLYNIKCSELSSLLTSTCNNGSFGVVKRSPFSLSSSDIFICLIASAPDIGVFSFKKDSILFFCPPNFCNSFSYTL</sequence>
<reference evidence="1" key="1">
    <citation type="journal article" date="1995" name="Yeast">
        <title>A 29.425 kb segment on the left arm of yeast chromosome XV contains more than twice as many unknown as known open reading frames.</title>
        <authorList>
            <person name="Zumstein E."/>
            <person name="Pearson B.M."/>
            <person name="Kalogeropoulos A."/>
            <person name="Schweizer M."/>
        </authorList>
    </citation>
    <scope>NUCLEOTIDE SEQUENCE</scope>
    <source>
        <strain evidence="1">FY1679</strain>
    </source>
</reference>
<gene>
    <name evidence="1" type="primary">orf 00958</name>
</gene>
<dbReference type="AlphaFoldDB" id="E9PA65"/>
<organism evidence="1">
    <name type="scientific">Saccharomyces cerevisiae</name>
    <name type="common">Baker's yeast</name>
    <dbReference type="NCBI Taxonomy" id="4932"/>
    <lineage>
        <taxon>Eukaryota</taxon>
        <taxon>Fungi</taxon>
        <taxon>Dikarya</taxon>
        <taxon>Ascomycota</taxon>
        <taxon>Saccharomycotina</taxon>
        <taxon>Saccharomycetes</taxon>
        <taxon>Saccharomycetales</taxon>
        <taxon>Saccharomycetaceae</taxon>
        <taxon>Saccharomyces</taxon>
    </lineage>
</organism>
<dbReference type="EMBL" id="X83121">
    <property type="protein sequence ID" value="CAA58198.1"/>
    <property type="molecule type" value="Genomic_DNA"/>
</dbReference>
<accession>E9PA65</accession>
<name>E9PA65_YEASX</name>
<protein>
    <submittedName>
        <fullName evidence="1">Orf 00958 protein</fullName>
    </submittedName>
</protein>
<proteinExistence type="predicted"/>